<keyword evidence="2" id="KW-1185">Reference proteome</keyword>
<evidence type="ECO:0000313" key="2">
    <source>
        <dbReference type="Proteomes" id="UP000281553"/>
    </source>
</evidence>
<protein>
    <submittedName>
        <fullName evidence="1">Uncharacterized protein</fullName>
    </submittedName>
</protein>
<name>A0A3P7PS67_DIBLA</name>
<dbReference type="OrthoDB" id="6286576at2759"/>
<gene>
    <name evidence="1" type="ORF">DILT_LOCUS13706</name>
</gene>
<evidence type="ECO:0000313" key="1">
    <source>
        <dbReference type="EMBL" id="VDN20826.1"/>
    </source>
</evidence>
<organism evidence="1 2">
    <name type="scientific">Dibothriocephalus latus</name>
    <name type="common">Fish tapeworm</name>
    <name type="synonym">Diphyllobothrium latum</name>
    <dbReference type="NCBI Taxonomy" id="60516"/>
    <lineage>
        <taxon>Eukaryota</taxon>
        <taxon>Metazoa</taxon>
        <taxon>Spiralia</taxon>
        <taxon>Lophotrochozoa</taxon>
        <taxon>Platyhelminthes</taxon>
        <taxon>Cestoda</taxon>
        <taxon>Eucestoda</taxon>
        <taxon>Diphyllobothriidea</taxon>
        <taxon>Diphyllobothriidae</taxon>
        <taxon>Dibothriocephalus</taxon>
    </lineage>
</organism>
<sequence>MLSPTASKLICFFFPFSDLHVENSTYNSLFDVLRAFPGSSAHSNARLFAWWKFLCVIPPSLLEDGFRRFFTPFLANLLGRYVSITAPLGDLPELQIPASILTNNAYQFEVALFHWLRLLCGRRPSSVHIDRVWIQCIEYLQQAVSKNCVNQPDPAQTRQIFLRQTIETSLRLVFPRDPKASAGSLISPTVPDSSTCPLPNECVVILRGLVKILMEESPSSDLKPELLSMVTFATLNLLSTWHQENIGGFDEEKQRHASELELAQLITELLDCEPRLQAAGDRASLSPSGDFVSLSKDLLDALVPECCRFVSSCAVPEESRDCLPLSSAFFLS</sequence>
<accession>A0A3P7PS67</accession>
<reference evidence="1 2" key="1">
    <citation type="submission" date="2018-11" db="EMBL/GenBank/DDBJ databases">
        <authorList>
            <consortium name="Pathogen Informatics"/>
        </authorList>
    </citation>
    <scope>NUCLEOTIDE SEQUENCE [LARGE SCALE GENOMIC DNA]</scope>
</reference>
<dbReference type="EMBL" id="UYRU01071274">
    <property type="protein sequence ID" value="VDN20826.1"/>
    <property type="molecule type" value="Genomic_DNA"/>
</dbReference>
<proteinExistence type="predicted"/>
<dbReference type="Proteomes" id="UP000281553">
    <property type="component" value="Unassembled WGS sequence"/>
</dbReference>
<dbReference type="AlphaFoldDB" id="A0A3P7PS67"/>